<dbReference type="InterPro" id="IPR045584">
    <property type="entry name" value="Pilin-like"/>
</dbReference>
<organism evidence="2 3">
    <name type="scientific">Pannus brasiliensis CCIBt3594</name>
    <dbReference type="NCBI Taxonomy" id="1427578"/>
    <lineage>
        <taxon>Bacteria</taxon>
        <taxon>Bacillati</taxon>
        <taxon>Cyanobacteriota</taxon>
        <taxon>Cyanophyceae</taxon>
        <taxon>Oscillatoriophycideae</taxon>
        <taxon>Chroococcales</taxon>
        <taxon>Microcystaceae</taxon>
        <taxon>Pannus</taxon>
    </lineage>
</organism>
<evidence type="ECO:0000313" key="3">
    <source>
        <dbReference type="Proteomes" id="UP001328733"/>
    </source>
</evidence>
<dbReference type="NCBIfam" id="TIGR02532">
    <property type="entry name" value="IV_pilin_GFxxxE"/>
    <property type="match status" value="1"/>
</dbReference>
<comment type="caution">
    <text evidence="2">The sequence shown here is derived from an EMBL/GenBank/DDBJ whole genome shotgun (WGS) entry which is preliminary data.</text>
</comment>
<dbReference type="RefSeq" id="WP_332865438.1">
    <property type="nucleotide sequence ID" value="NZ_JBAFSM010000021.1"/>
</dbReference>
<dbReference type="SUPFAM" id="SSF54523">
    <property type="entry name" value="Pili subunits"/>
    <property type="match status" value="1"/>
</dbReference>
<dbReference type="Proteomes" id="UP001328733">
    <property type="component" value="Unassembled WGS sequence"/>
</dbReference>
<proteinExistence type="predicted"/>
<evidence type="ECO:0000313" key="2">
    <source>
        <dbReference type="EMBL" id="MEG3437956.1"/>
    </source>
</evidence>
<keyword evidence="1" id="KW-0472">Membrane</keyword>
<feature type="transmembrane region" description="Helical" evidence="1">
    <location>
        <begin position="12"/>
        <end position="36"/>
    </location>
</feature>
<name>A0AAW9QVG9_9CHRO</name>
<keyword evidence="1" id="KW-0812">Transmembrane</keyword>
<gene>
    <name evidence="2" type="ORF">V0288_12580</name>
</gene>
<keyword evidence="1" id="KW-1133">Transmembrane helix</keyword>
<reference evidence="2 3" key="1">
    <citation type="submission" date="2024-01" db="EMBL/GenBank/DDBJ databases">
        <title>Genomic insights into the taxonomy and metabolism of the cyanobacterium Pannus brasiliensis CCIBt3594.</title>
        <authorList>
            <person name="Machado M."/>
            <person name="Botero N.B."/>
            <person name="Andreote A.P.D."/>
            <person name="Feitosa A.M.T."/>
            <person name="Popin R."/>
            <person name="Sivonen K."/>
            <person name="Fiore M.F."/>
        </authorList>
    </citation>
    <scope>NUCLEOTIDE SEQUENCE [LARGE SCALE GENOMIC DNA]</scope>
    <source>
        <strain evidence="2 3">CCIBt3594</strain>
    </source>
</reference>
<dbReference type="EMBL" id="JBAFSM010000021">
    <property type="protein sequence ID" value="MEG3437956.1"/>
    <property type="molecule type" value="Genomic_DNA"/>
</dbReference>
<sequence>MRRLLTPEHRGLTLMETLIVIILIGVLAAMGAPHVFATLSGNRVRQGVGIVRTALQDAQLQAIRLGKKCTVELGQESGSTSNYFDRLRATPVGCFVAGETTTETTTVGGTTTTYQVLRLPRGVKVSVSSNGSGTIPSFRFSFKGHIIDYSSLAVSGQIPTFVVFAVDESTDSPFTSDSYPKKCLMVASMLGMIRGGNYRNATTANALASAQVSSTNCDALIEGR</sequence>
<protein>
    <submittedName>
        <fullName evidence="2">Prepilin-type N-terminal cleavage/methylation domain-containing protein</fullName>
    </submittedName>
</protein>
<dbReference type="InterPro" id="IPR012902">
    <property type="entry name" value="N_methyl_site"/>
</dbReference>
<accession>A0AAW9QVG9</accession>
<evidence type="ECO:0000256" key="1">
    <source>
        <dbReference type="SAM" id="Phobius"/>
    </source>
</evidence>
<dbReference type="Gene3D" id="3.30.700.10">
    <property type="entry name" value="Glycoprotein, Type 4 Pilin"/>
    <property type="match status" value="1"/>
</dbReference>
<keyword evidence="3" id="KW-1185">Reference proteome</keyword>
<dbReference type="AlphaFoldDB" id="A0AAW9QVG9"/>